<name>A0AAV5HNM5_9ROSI</name>
<comment type="caution">
    <text evidence="2">The sequence shown here is derived from an EMBL/GenBank/DDBJ whole genome shotgun (WGS) entry which is preliminary data.</text>
</comment>
<dbReference type="PANTHER" id="PTHR37745">
    <property type="entry name" value="EXPRESSED PROTEIN"/>
    <property type="match status" value="1"/>
</dbReference>
<organism evidence="2 3">
    <name type="scientific">Rubroshorea leprosula</name>
    <dbReference type="NCBI Taxonomy" id="152421"/>
    <lineage>
        <taxon>Eukaryota</taxon>
        <taxon>Viridiplantae</taxon>
        <taxon>Streptophyta</taxon>
        <taxon>Embryophyta</taxon>
        <taxon>Tracheophyta</taxon>
        <taxon>Spermatophyta</taxon>
        <taxon>Magnoliopsida</taxon>
        <taxon>eudicotyledons</taxon>
        <taxon>Gunneridae</taxon>
        <taxon>Pentapetalae</taxon>
        <taxon>rosids</taxon>
        <taxon>malvids</taxon>
        <taxon>Malvales</taxon>
        <taxon>Dipterocarpaceae</taxon>
        <taxon>Rubroshorea</taxon>
    </lineage>
</organism>
<dbReference type="PANTHER" id="PTHR37745:SF1">
    <property type="entry name" value="EXPRESSED PROTEIN"/>
    <property type="match status" value="1"/>
</dbReference>
<reference evidence="2 3" key="1">
    <citation type="journal article" date="2021" name="Commun. Biol.">
        <title>The genome of Shorea leprosula (Dipterocarpaceae) highlights the ecological relevance of drought in aseasonal tropical rainforests.</title>
        <authorList>
            <person name="Ng K.K.S."/>
            <person name="Kobayashi M.J."/>
            <person name="Fawcett J.A."/>
            <person name="Hatakeyama M."/>
            <person name="Paape T."/>
            <person name="Ng C.H."/>
            <person name="Ang C.C."/>
            <person name="Tnah L.H."/>
            <person name="Lee C.T."/>
            <person name="Nishiyama T."/>
            <person name="Sese J."/>
            <person name="O'Brien M.J."/>
            <person name="Copetti D."/>
            <person name="Mohd Noor M.I."/>
            <person name="Ong R.C."/>
            <person name="Putra M."/>
            <person name="Sireger I.Z."/>
            <person name="Indrioko S."/>
            <person name="Kosugi Y."/>
            <person name="Izuno A."/>
            <person name="Isagi Y."/>
            <person name="Lee S.L."/>
            <person name="Shimizu K.K."/>
        </authorList>
    </citation>
    <scope>NUCLEOTIDE SEQUENCE [LARGE SCALE GENOMIC DNA]</scope>
    <source>
        <strain evidence="2">214</strain>
    </source>
</reference>
<accession>A0AAV5HNM5</accession>
<feature type="compositionally biased region" description="Polar residues" evidence="1">
    <location>
        <begin position="72"/>
        <end position="85"/>
    </location>
</feature>
<feature type="region of interest" description="Disordered" evidence="1">
    <location>
        <begin position="52"/>
        <end position="85"/>
    </location>
</feature>
<dbReference type="Proteomes" id="UP001054252">
    <property type="component" value="Unassembled WGS sequence"/>
</dbReference>
<evidence type="ECO:0000313" key="3">
    <source>
        <dbReference type="Proteomes" id="UP001054252"/>
    </source>
</evidence>
<sequence length="631" mass="70945">MNPHKTEDHLFHHHRDLGPSLQIIQSQPSILPPDKPPESAFSLPEIVLFRSSSSAESPSHSSSDNDDAGTAHPSSALTTSTTNHQTNVAGEITNRPLECISPEPHISSQFYTFNAESHSLMIQCIREQRLATPMEICAATPRSVLKSWRAVWKDRNEDTAYLTAWKRIQDKLTSHLDPSSGKEFLCFKNNSNQFVSHVNQWQDIVMSFHGDADLKHLGLKETIERIKQVWTVGAKFYGIPESYIRVCVAACPVCNAASGSASRSKRRRFEYTESFDVPAKEVPHRLQQLAAKHKVVLCIRQKYIRNKPFMAEVKDYACHRAGEPAAKKSKILKREPYASKRCGCGFRIRAIVPITNYNEKDKTFVYQEEGMAVFKLYAVHSGHEPGPLDGNARIMHRVVGHKGGFLMDQDMVYGVSEDMENEGFGLLGKDEGDLQLAVLQQVQELRAEVGLLEGRIAKIPHDLLGSVSQQLFEVLNKLRCLGEEDPKLELLSEKPHSDDVLVGENDLAHWSNHHQDTELIEDDDDSFGRSLVTWEHMRTECRSPKDLIGEACKSDKWLKCSAFDEKSILDCEDTKLTKPLRHDEAIVADVGLVGIHVDSFYQESSKWYDSPCGLDSGTDCDDSGFRHGEIV</sequence>
<protein>
    <recommendedName>
        <fullName evidence="4">Transposase</fullName>
    </recommendedName>
</protein>
<feature type="compositionally biased region" description="Low complexity" evidence="1">
    <location>
        <begin position="52"/>
        <end position="62"/>
    </location>
</feature>
<dbReference type="EMBL" id="BPVZ01000002">
    <property type="protein sequence ID" value="GKU88365.1"/>
    <property type="molecule type" value="Genomic_DNA"/>
</dbReference>
<keyword evidence="3" id="KW-1185">Reference proteome</keyword>
<proteinExistence type="predicted"/>
<gene>
    <name evidence="2" type="ORF">SLEP1_g2641</name>
</gene>
<dbReference type="AlphaFoldDB" id="A0AAV5HNM5"/>
<evidence type="ECO:0000313" key="2">
    <source>
        <dbReference type="EMBL" id="GKU88365.1"/>
    </source>
</evidence>
<evidence type="ECO:0000256" key="1">
    <source>
        <dbReference type="SAM" id="MobiDB-lite"/>
    </source>
</evidence>
<evidence type="ECO:0008006" key="4">
    <source>
        <dbReference type="Google" id="ProtNLM"/>
    </source>
</evidence>